<comment type="function">
    <text evidence="10">Necessary for normal cell division and for the maintenance of normal septation.</text>
</comment>
<evidence type="ECO:0000259" key="11">
    <source>
        <dbReference type="PROSITE" id="PS51706"/>
    </source>
</evidence>
<evidence type="ECO:0000256" key="4">
    <source>
        <dbReference type="ARBA" id="ARBA00022723"/>
    </source>
</evidence>
<dbReference type="EMBL" id="JACOAF010000041">
    <property type="protein sequence ID" value="MBC3541280.1"/>
    <property type="molecule type" value="Genomic_DNA"/>
</dbReference>
<evidence type="ECO:0000256" key="9">
    <source>
        <dbReference type="ARBA" id="ARBA00023306"/>
    </source>
</evidence>
<dbReference type="PROSITE" id="PS51706">
    <property type="entry name" value="G_ENGB"/>
    <property type="match status" value="1"/>
</dbReference>
<dbReference type="InterPro" id="IPR027417">
    <property type="entry name" value="P-loop_NTPase"/>
</dbReference>
<reference evidence="12 13" key="1">
    <citation type="journal article" date="2019" name="Int. J. Syst. Evol. Microbiol.">
        <title>Rufibacter sediminis sp. nov., isolated from freshwater lake sediment.</title>
        <authorList>
            <person name="Qu J.H."/>
            <person name="Zhang L.J."/>
            <person name="Fu Y.H."/>
            <person name="Li H.F."/>
        </authorList>
    </citation>
    <scope>NUCLEOTIDE SEQUENCE [LARGE SCALE GENOMIC DNA]</scope>
    <source>
        <strain evidence="12 13">H-1</strain>
    </source>
</reference>
<evidence type="ECO:0000256" key="3">
    <source>
        <dbReference type="ARBA" id="ARBA00022618"/>
    </source>
</evidence>
<dbReference type="NCBIfam" id="TIGR03598">
    <property type="entry name" value="GTPase_YsxC"/>
    <property type="match status" value="1"/>
</dbReference>
<evidence type="ECO:0000313" key="13">
    <source>
        <dbReference type="Proteomes" id="UP000659698"/>
    </source>
</evidence>
<dbReference type="PANTHER" id="PTHR11649">
    <property type="entry name" value="MSS1/TRME-RELATED GTP-BINDING PROTEIN"/>
    <property type="match status" value="1"/>
</dbReference>
<sequence>MVIKDAKFITSNTRADLCPQTDLPEYAFIGRSNVGKSSLINMLTNRLKLAKTSSFPGKTQLINHFLINDDWYLVDLPGYGWAKVSKDSREAWRKMILYYMKNRPNLACVFVLLDSRLPPQKADLEFMELLGTMGVPFVLIFTKTDKQSGTKTDMNIALYLKTLKETWEELPMYMKSSSSTKEGREEILQFISDVNQRYHEERQG</sequence>
<gene>
    <name evidence="10" type="primary">engB</name>
    <name evidence="12" type="ORF">H7U12_16415</name>
</gene>
<evidence type="ECO:0000256" key="6">
    <source>
        <dbReference type="ARBA" id="ARBA00022842"/>
    </source>
</evidence>
<protein>
    <recommendedName>
        <fullName evidence="10">Probable GTP-binding protein EngB</fullName>
    </recommendedName>
</protein>
<dbReference type="InterPro" id="IPR006073">
    <property type="entry name" value="GTP-bd"/>
</dbReference>
<dbReference type="SUPFAM" id="SSF52540">
    <property type="entry name" value="P-loop containing nucleoside triphosphate hydrolases"/>
    <property type="match status" value="1"/>
</dbReference>
<evidence type="ECO:0000256" key="7">
    <source>
        <dbReference type="ARBA" id="ARBA00023134"/>
    </source>
</evidence>
<accession>A0ABR6VVR9</accession>
<evidence type="ECO:0000256" key="2">
    <source>
        <dbReference type="ARBA" id="ARBA00009638"/>
    </source>
</evidence>
<keyword evidence="3 10" id="KW-0132">Cell division</keyword>
<name>A0ABR6VVR9_9BACT</name>
<evidence type="ECO:0000256" key="1">
    <source>
        <dbReference type="ARBA" id="ARBA00001946"/>
    </source>
</evidence>
<proteinExistence type="inferred from homology"/>
<evidence type="ECO:0000256" key="8">
    <source>
        <dbReference type="ARBA" id="ARBA00023210"/>
    </source>
</evidence>
<keyword evidence="8 10" id="KW-0717">Septation</keyword>
<dbReference type="Proteomes" id="UP000659698">
    <property type="component" value="Unassembled WGS sequence"/>
</dbReference>
<keyword evidence="4" id="KW-0479">Metal-binding</keyword>
<organism evidence="12 13">
    <name type="scientific">Rufibacter sediminis</name>
    <dbReference type="NCBI Taxonomy" id="2762756"/>
    <lineage>
        <taxon>Bacteria</taxon>
        <taxon>Pseudomonadati</taxon>
        <taxon>Bacteroidota</taxon>
        <taxon>Cytophagia</taxon>
        <taxon>Cytophagales</taxon>
        <taxon>Hymenobacteraceae</taxon>
        <taxon>Rufibacter</taxon>
    </lineage>
</organism>
<keyword evidence="7 10" id="KW-0342">GTP-binding</keyword>
<dbReference type="RefSeq" id="WP_186639996.1">
    <property type="nucleotide sequence ID" value="NZ_JACOAF010000041.1"/>
</dbReference>
<dbReference type="Pfam" id="PF01926">
    <property type="entry name" value="MMR_HSR1"/>
    <property type="match status" value="1"/>
</dbReference>
<dbReference type="InterPro" id="IPR030393">
    <property type="entry name" value="G_ENGB_dom"/>
</dbReference>
<dbReference type="PANTHER" id="PTHR11649:SF13">
    <property type="entry name" value="ENGB-TYPE G DOMAIN-CONTAINING PROTEIN"/>
    <property type="match status" value="1"/>
</dbReference>
<dbReference type="Gene3D" id="3.40.50.300">
    <property type="entry name" value="P-loop containing nucleotide triphosphate hydrolases"/>
    <property type="match status" value="1"/>
</dbReference>
<comment type="cofactor">
    <cofactor evidence="1">
        <name>Mg(2+)</name>
        <dbReference type="ChEBI" id="CHEBI:18420"/>
    </cofactor>
</comment>
<dbReference type="InterPro" id="IPR019987">
    <property type="entry name" value="GTP-bd_ribosome_bio_YsxC"/>
</dbReference>
<keyword evidence="13" id="KW-1185">Reference proteome</keyword>
<keyword evidence="9 10" id="KW-0131">Cell cycle</keyword>
<comment type="similarity">
    <text evidence="2 10">Belongs to the TRAFAC class TrmE-Era-EngA-EngB-Septin-like GTPase superfamily. EngB GTPase family.</text>
</comment>
<evidence type="ECO:0000256" key="5">
    <source>
        <dbReference type="ARBA" id="ARBA00022741"/>
    </source>
</evidence>
<feature type="domain" description="EngB-type G" evidence="11">
    <location>
        <begin position="22"/>
        <end position="197"/>
    </location>
</feature>
<comment type="caution">
    <text evidence="12">The sequence shown here is derived from an EMBL/GenBank/DDBJ whole genome shotgun (WGS) entry which is preliminary data.</text>
</comment>
<evidence type="ECO:0000313" key="12">
    <source>
        <dbReference type="EMBL" id="MBC3541280.1"/>
    </source>
</evidence>
<evidence type="ECO:0000256" key="10">
    <source>
        <dbReference type="HAMAP-Rule" id="MF_00321"/>
    </source>
</evidence>
<keyword evidence="6" id="KW-0460">Magnesium</keyword>
<dbReference type="HAMAP" id="MF_00321">
    <property type="entry name" value="GTPase_EngB"/>
    <property type="match status" value="1"/>
</dbReference>
<dbReference type="CDD" id="cd01876">
    <property type="entry name" value="YihA_EngB"/>
    <property type="match status" value="1"/>
</dbReference>
<keyword evidence="5 10" id="KW-0547">Nucleotide-binding</keyword>